<keyword evidence="2" id="KW-0472">Membrane</keyword>
<sequence>MGAIHLHIFLCAIHFFFFTSPLFLHNAFLLACGDYLPRQLPTTTASPPGWHSSPSHALLSRPPVSAGSSPGLQAPLPTPLWCNPVQHLAFSVGKIISRWLPVPDISSLTILGRFQIIPRILQMDFCWWRPHFLLGNTSFPSLTAVVASSSVGNHHSPFRRGSSFRWCGSHHSVKFVPMHFRAWRPHFGSPSTPSHSVGFVHHSGAVRPSFCCVAPHHPDRWWRHHSLGENASSFLG</sequence>
<protein>
    <recommendedName>
        <fullName evidence="5">Secreted protein</fullName>
    </recommendedName>
</protein>
<proteinExistence type="predicted"/>
<feature type="transmembrane region" description="Helical" evidence="2">
    <location>
        <begin position="6"/>
        <end position="31"/>
    </location>
</feature>
<evidence type="ECO:0000313" key="3">
    <source>
        <dbReference type="EMBL" id="KAG9453766.1"/>
    </source>
</evidence>
<keyword evidence="2" id="KW-0812">Transmembrane</keyword>
<name>A0AAV7F1N8_ARIFI</name>
<feature type="region of interest" description="Disordered" evidence="1">
    <location>
        <begin position="46"/>
        <end position="71"/>
    </location>
</feature>
<evidence type="ECO:0008006" key="5">
    <source>
        <dbReference type="Google" id="ProtNLM"/>
    </source>
</evidence>
<gene>
    <name evidence="3" type="ORF">H6P81_006670</name>
</gene>
<dbReference type="AlphaFoldDB" id="A0AAV7F1N8"/>
<keyword evidence="4" id="KW-1185">Reference proteome</keyword>
<evidence type="ECO:0000313" key="4">
    <source>
        <dbReference type="Proteomes" id="UP000825729"/>
    </source>
</evidence>
<organism evidence="3 4">
    <name type="scientific">Aristolochia fimbriata</name>
    <name type="common">White veined hardy Dutchman's pipe vine</name>
    <dbReference type="NCBI Taxonomy" id="158543"/>
    <lineage>
        <taxon>Eukaryota</taxon>
        <taxon>Viridiplantae</taxon>
        <taxon>Streptophyta</taxon>
        <taxon>Embryophyta</taxon>
        <taxon>Tracheophyta</taxon>
        <taxon>Spermatophyta</taxon>
        <taxon>Magnoliopsida</taxon>
        <taxon>Magnoliidae</taxon>
        <taxon>Piperales</taxon>
        <taxon>Aristolochiaceae</taxon>
        <taxon>Aristolochia</taxon>
    </lineage>
</organism>
<dbReference type="EMBL" id="JAINDJ010000003">
    <property type="protein sequence ID" value="KAG9453766.1"/>
    <property type="molecule type" value="Genomic_DNA"/>
</dbReference>
<reference evidence="3 4" key="1">
    <citation type="submission" date="2021-07" db="EMBL/GenBank/DDBJ databases">
        <title>The Aristolochia fimbriata genome: insights into angiosperm evolution, floral development and chemical biosynthesis.</title>
        <authorList>
            <person name="Jiao Y."/>
        </authorList>
    </citation>
    <scope>NUCLEOTIDE SEQUENCE [LARGE SCALE GENOMIC DNA]</scope>
    <source>
        <strain evidence="3">IBCAS-2021</strain>
        <tissue evidence="3">Leaf</tissue>
    </source>
</reference>
<keyword evidence="2" id="KW-1133">Transmembrane helix</keyword>
<evidence type="ECO:0000256" key="2">
    <source>
        <dbReference type="SAM" id="Phobius"/>
    </source>
</evidence>
<dbReference type="Proteomes" id="UP000825729">
    <property type="component" value="Unassembled WGS sequence"/>
</dbReference>
<comment type="caution">
    <text evidence="3">The sequence shown here is derived from an EMBL/GenBank/DDBJ whole genome shotgun (WGS) entry which is preliminary data.</text>
</comment>
<evidence type="ECO:0000256" key="1">
    <source>
        <dbReference type="SAM" id="MobiDB-lite"/>
    </source>
</evidence>
<accession>A0AAV7F1N8</accession>